<protein>
    <recommendedName>
        <fullName evidence="4">DUF2231 domain-containing protein</fullName>
    </recommendedName>
</protein>
<sequence length="162" mass="17958">MDILKQIHDLGLPNPFPFVSPFNTPLALVSFVLFLWSFGPALKREVRFGFLVWLRLTWAAMLIPAVTGVILAVGGLRVASATDVGGGLTRYGFKVDHHRDSEHWMYAAFCLLSLYLIEMLIKGRIVEHRVGLRLLPAVTLFLYGAAYMVGRVAVFPGNSVGQ</sequence>
<evidence type="ECO:0000313" key="2">
    <source>
        <dbReference type="EMBL" id="GAA5501497.1"/>
    </source>
</evidence>
<feature type="transmembrane region" description="Helical" evidence="1">
    <location>
        <begin position="133"/>
        <end position="154"/>
    </location>
</feature>
<dbReference type="RefSeq" id="WP_353541469.1">
    <property type="nucleotide sequence ID" value="NZ_BAABRN010000010.1"/>
</dbReference>
<dbReference type="EMBL" id="BAABRN010000010">
    <property type="protein sequence ID" value="GAA5501497.1"/>
    <property type="molecule type" value="Genomic_DNA"/>
</dbReference>
<keyword evidence="3" id="KW-1185">Reference proteome</keyword>
<feature type="transmembrane region" description="Helical" evidence="1">
    <location>
        <begin position="103"/>
        <end position="121"/>
    </location>
</feature>
<evidence type="ECO:0000313" key="3">
    <source>
        <dbReference type="Proteomes" id="UP001458946"/>
    </source>
</evidence>
<reference evidence="2 3" key="1">
    <citation type="submission" date="2024-02" db="EMBL/GenBank/DDBJ databases">
        <title>Deinococcus xinjiangensis NBRC 107630.</title>
        <authorList>
            <person name="Ichikawa N."/>
            <person name="Katano-Makiyama Y."/>
            <person name="Hidaka K."/>
        </authorList>
    </citation>
    <scope>NUCLEOTIDE SEQUENCE [LARGE SCALE GENOMIC DNA]</scope>
    <source>
        <strain evidence="2 3">NBRC 107630</strain>
    </source>
</reference>
<keyword evidence="1" id="KW-0812">Transmembrane</keyword>
<evidence type="ECO:0008006" key="4">
    <source>
        <dbReference type="Google" id="ProtNLM"/>
    </source>
</evidence>
<keyword evidence="1" id="KW-0472">Membrane</keyword>
<name>A0ABP9V8A9_9DEIO</name>
<keyword evidence="1" id="KW-1133">Transmembrane helix</keyword>
<dbReference type="Proteomes" id="UP001458946">
    <property type="component" value="Unassembled WGS sequence"/>
</dbReference>
<accession>A0ABP9V8A9</accession>
<feature type="transmembrane region" description="Helical" evidence="1">
    <location>
        <begin position="18"/>
        <end position="38"/>
    </location>
</feature>
<evidence type="ECO:0000256" key="1">
    <source>
        <dbReference type="SAM" id="Phobius"/>
    </source>
</evidence>
<comment type="caution">
    <text evidence="2">The sequence shown here is derived from an EMBL/GenBank/DDBJ whole genome shotgun (WGS) entry which is preliminary data.</text>
</comment>
<proteinExistence type="predicted"/>
<gene>
    <name evidence="2" type="ORF">Dxin01_01229</name>
</gene>
<organism evidence="2 3">
    <name type="scientific">Deinococcus xinjiangensis</name>
    <dbReference type="NCBI Taxonomy" id="457454"/>
    <lineage>
        <taxon>Bacteria</taxon>
        <taxon>Thermotogati</taxon>
        <taxon>Deinococcota</taxon>
        <taxon>Deinococci</taxon>
        <taxon>Deinococcales</taxon>
        <taxon>Deinococcaceae</taxon>
        <taxon>Deinococcus</taxon>
    </lineage>
</organism>
<feature type="transmembrane region" description="Helical" evidence="1">
    <location>
        <begin position="50"/>
        <end position="73"/>
    </location>
</feature>